<gene>
    <name evidence="1" type="ORF">M3M35_04015</name>
</gene>
<sequence>MAAEKWNAAQLKEFSGADDMKVSPFYRDGTTYGTPTWIWSVVTNDNLYVRAYNGQKSSWYQAAIYQGAGKIHLAGQDYEVKFERVTNTPELDQAISAAYQAKYANSPYLPPMLQVGPVGATVKIIPAH</sequence>
<dbReference type="Pfam" id="PF10012">
    <property type="entry name" value="DUF2255"/>
    <property type="match status" value="1"/>
</dbReference>
<dbReference type="EMBL" id="CP097116">
    <property type="protein sequence ID" value="USS84491.1"/>
    <property type="molecule type" value="Genomic_DNA"/>
</dbReference>
<proteinExistence type="predicted"/>
<accession>A0ABY5BPG2</accession>
<protein>
    <submittedName>
        <fullName evidence="1">DUF2255 family protein</fullName>
    </submittedName>
</protein>
<dbReference type="PIRSF" id="PIRSF028498">
    <property type="entry name" value="UCP028498"/>
    <property type="match status" value="1"/>
</dbReference>
<dbReference type="RefSeq" id="WP_252749394.1">
    <property type="nucleotide sequence ID" value="NZ_CP097116.1"/>
</dbReference>
<organism evidence="1 2">
    <name type="scientific">Fructilactobacillus myrtifloralis</name>
    <dbReference type="NCBI Taxonomy" id="2940301"/>
    <lineage>
        <taxon>Bacteria</taxon>
        <taxon>Bacillati</taxon>
        <taxon>Bacillota</taxon>
        <taxon>Bacilli</taxon>
        <taxon>Lactobacillales</taxon>
        <taxon>Lactobacillaceae</taxon>
        <taxon>Fructilactobacillus</taxon>
    </lineage>
</organism>
<dbReference type="InterPro" id="IPR016888">
    <property type="entry name" value="UCP028498"/>
</dbReference>
<reference evidence="1" key="1">
    <citation type="submission" date="2022-05" db="EMBL/GenBank/DDBJ databases">
        <authorList>
            <person name="Oliphant S.A."/>
            <person name="Watson-Haigh N.S."/>
            <person name="Sumby K.M."/>
            <person name="Gardner J.M."/>
            <person name="Jiranek V."/>
        </authorList>
    </citation>
    <scope>NUCLEOTIDE SEQUENCE</scope>
    <source>
        <strain evidence="1">KI16_H9</strain>
    </source>
</reference>
<dbReference type="Proteomes" id="UP001056707">
    <property type="component" value="Chromosome"/>
</dbReference>
<evidence type="ECO:0000313" key="2">
    <source>
        <dbReference type="Proteomes" id="UP001056707"/>
    </source>
</evidence>
<evidence type="ECO:0000313" key="1">
    <source>
        <dbReference type="EMBL" id="USS84491.1"/>
    </source>
</evidence>
<keyword evidence="2" id="KW-1185">Reference proteome</keyword>
<name>A0ABY5BPG2_9LACO</name>